<organism evidence="4 5">
    <name type="scientific">Listeria booriae</name>
    <dbReference type="NCBI Taxonomy" id="1552123"/>
    <lineage>
        <taxon>Bacteria</taxon>
        <taxon>Bacillati</taxon>
        <taxon>Bacillota</taxon>
        <taxon>Bacilli</taxon>
        <taxon>Bacillales</taxon>
        <taxon>Listeriaceae</taxon>
        <taxon>Listeria</taxon>
    </lineage>
</organism>
<evidence type="ECO:0000256" key="1">
    <source>
        <dbReference type="ARBA" id="ARBA00022741"/>
    </source>
</evidence>
<keyword evidence="4" id="KW-0378">Hydrolase</keyword>
<dbReference type="InterPro" id="IPR050130">
    <property type="entry name" value="ClpA_ClpB"/>
</dbReference>
<protein>
    <submittedName>
        <fullName evidence="4">ATP-dependent Clp protease ATP-binding subunit</fullName>
    </submittedName>
</protein>
<dbReference type="GO" id="GO:0005737">
    <property type="term" value="C:cytoplasm"/>
    <property type="evidence" value="ECO:0007669"/>
    <property type="project" value="TreeGrafter"/>
</dbReference>
<sequence>MIELVIPPDMDEKYHAALSELPCGDNTLVGNRDKIEMLEVAMLNPEMPNAMILGEQGVGKTAIVEQMIYDKSLTDFPMIVVALSIEALGELPENIMISRMRSILQDMQVIKQATQEKNKTDHFTMCLFIDEVHKLNRYGLSGQSSGAMNALKEGSARGQFPIITATTDYEYRHHIMADPAFDRRFAKVIITEPTTTAVHAILERRLLRWEEQGHYIPPRNPTFLDELISLTDAFIRNQVNPAKSLAILSAAVAYCTNQHQQGKEAILSHDVLRFVFNSEGFNIDSHTTAEEVKSVIYSRVKGQPLALKYLVDLINSSFYTRRNFKRPFLSALLIGTTGTGKTETAKALAKALFGREDALLVVNGGDYSTSEDAMAAQRFIADSVAVNKQQVILLDEVEKSHRNVLNGYMRMIDEGIVRDSLNIERSINNTALLATSNLGASIFSELADVMNINRMDDAEDLSDKLLMEWYKVESQVRKALQNGDQGLNNGVKPEFIERFQLFVPYLPLARKTIAKIARQRLEQFQREMAEDGYIIQLPRRESKEEWAKLRVNYEDIDSVSAMIAEDIVNRDAGTTGARAVNRFIENSVKPQVAGAIAERRAQGSTLDGAFQIVTNGYASFETTEINRPDVSVKFIERGVME</sequence>
<dbReference type="PRINTS" id="PR00300">
    <property type="entry name" value="CLPPROTEASEA"/>
</dbReference>
<reference evidence="4 5" key="1">
    <citation type="submission" date="2020-03" db="EMBL/GenBank/DDBJ databases">
        <title>Soil Listeria distribution.</title>
        <authorList>
            <person name="Liao J."/>
            <person name="Wiedmann M."/>
        </authorList>
    </citation>
    <scope>NUCLEOTIDE SEQUENCE [LARGE SCALE GENOMIC DNA]</scope>
    <source>
        <strain evidence="4 5">FSL L7-0149</strain>
    </source>
</reference>
<dbReference type="CDD" id="cd00009">
    <property type="entry name" value="AAA"/>
    <property type="match status" value="1"/>
</dbReference>
<proteinExistence type="predicted"/>
<dbReference type="GO" id="GO:0005524">
    <property type="term" value="F:ATP binding"/>
    <property type="evidence" value="ECO:0007669"/>
    <property type="project" value="UniProtKB-KW"/>
</dbReference>
<dbReference type="InterPro" id="IPR001270">
    <property type="entry name" value="ClpA/B"/>
</dbReference>
<dbReference type="GO" id="GO:0016887">
    <property type="term" value="F:ATP hydrolysis activity"/>
    <property type="evidence" value="ECO:0007669"/>
    <property type="project" value="InterPro"/>
</dbReference>
<accession>A0A842EVY7</accession>
<evidence type="ECO:0000256" key="2">
    <source>
        <dbReference type="ARBA" id="ARBA00022840"/>
    </source>
</evidence>
<evidence type="ECO:0000313" key="4">
    <source>
        <dbReference type="EMBL" id="MBC2242237.1"/>
    </source>
</evidence>
<dbReference type="EMBL" id="JAARZA010000011">
    <property type="protein sequence ID" value="MBC2242237.1"/>
    <property type="molecule type" value="Genomic_DNA"/>
</dbReference>
<dbReference type="Pfam" id="PF07724">
    <property type="entry name" value="AAA_2"/>
    <property type="match status" value="1"/>
</dbReference>
<gene>
    <name evidence="4" type="ORF">HCB35_17320</name>
</gene>
<dbReference type="RefSeq" id="WP_185541786.1">
    <property type="nucleotide sequence ID" value="NZ_JAARZA010000011.1"/>
</dbReference>
<keyword evidence="1" id="KW-0547">Nucleotide-binding</keyword>
<dbReference type="InterPro" id="IPR008868">
    <property type="entry name" value="TniB"/>
</dbReference>
<dbReference type="GO" id="GO:0008233">
    <property type="term" value="F:peptidase activity"/>
    <property type="evidence" value="ECO:0007669"/>
    <property type="project" value="UniProtKB-KW"/>
</dbReference>
<keyword evidence="2 4" id="KW-0067">ATP-binding</keyword>
<dbReference type="Gene3D" id="3.40.50.300">
    <property type="entry name" value="P-loop containing nucleotide triphosphate hydrolases"/>
    <property type="match status" value="2"/>
</dbReference>
<comment type="caution">
    <text evidence="4">The sequence shown here is derived from an EMBL/GenBank/DDBJ whole genome shotgun (WGS) entry which is preliminary data.</text>
</comment>
<keyword evidence="4" id="KW-0645">Protease</keyword>
<dbReference type="PANTHER" id="PTHR11638">
    <property type="entry name" value="ATP-DEPENDENT CLP PROTEASE"/>
    <property type="match status" value="1"/>
</dbReference>
<evidence type="ECO:0000313" key="5">
    <source>
        <dbReference type="Proteomes" id="UP000553016"/>
    </source>
</evidence>
<dbReference type="InterPro" id="IPR003593">
    <property type="entry name" value="AAA+_ATPase"/>
</dbReference>
<feature type="domain" description="AAA+ ATPase" evidence="3">
    <location>
        <begin position="327"/>
        <end position="456"/>
    </location>
</feature>
<dbReference type="Proteomes" id="UP000553016">
    <property type="component" value="Unassembled WGS sequence"/>
</dbReference>
<feature type="domain" description="AAA+ ATPase" evidence="3">
    <location>
        <begin position="46"/>
        <end position="191"/>
    </location>
</feature>
<dbReference type="InterPro" id="IPR003959">
    <property type="entry name" value="ATPase_AAA_core"/>
</dbReference>
<dbReference type="PANTHER" id="PTHR11638:SF18">
    <property type="entry name" value="HEAT SHOCK PROTEIN 104"/>
    <property type="match status" value="1"/>
</dbReference>
<dbReference type="InterPro" id="IPR027417">
    <property type="entry name" value="P-loop_NTPase"/>
</dbReference>
<evidence type="ECO:0000259" key="3">
    <source>
        <dbReference type="SMART" id="SM00382"/>
    </source>
</evidence>
<dbReference type="Pfam" id="PF05621">
    <property type="entry name" value="TniB"/>
    <property type="match status" value="1"/>
</dbReference>
<dbReference type="GO" id="GO:0006508">
    <property type="term" value="P:proteolysis"/>
    <property type="evidence" value="ECO:0007669"/>
    <property type="project" value="UniProtKB-KW"/>
</dbReference>
<dbReference type="SMART" id="SM00382">
    <property type="entry name" value="AAA"/>
    <property type="match status" value="2"/>
</dbReference>
<dbReference type="SUPFAM" id="SSF52540">
    <property type="entry name" value="P-loop containing nucleoside triphosphate hydrolases"/>
    <property type="match status" value="2"/>
</dbReference>
<name>A0A842EVY7_9LIST</name>
<dbReference type="AlphaFoldDB" id="A0A842EVY7"/>
<dbReference type="GO" id="GO:0034605">
    <property type="term" value="P:cellular response to heat"/>
    <property type="evidence" value="ECO:0007669"/>
    <property type="project" value="TreeGrafter"/>
</dbReference>